<keyword evidence="5" id="KW-0408">Iron</keyword>
<dbReference type="GO" id="GO:0046872">
    <property type="term" value="F:metal ion binding"/>
    <property type="evidence" value="ECO:0007669"/>
    <property type="project" value="UniProtKB-KW"/>
</dbReference>
<dbReference type="Pfam" id="PF03460">
    <property type="entry name" value="NIR_SIR_ferr"/>
    <property type="match status" value="1"/>
</dbReference>
<dbReference type="GO" id="GO:0016491">
    <property type="term" value="F:oxidoreductase activity"/>
    <property type="evidence" value="ECO:0007669"/>
    <property type="project" value="UniProtKB-KW"/>
</dbReference>
<keyword evidence="9" id="KW-1185">Reference proteome</keyword>
<dbReference type="GO" id="GO:0051539">
    <property type="term" value="F:4 iron, 4 sulfur cluster binding"/>
    <property type="evidence" value="ECO:0007669"/>
    <property type="project" value="UniProtKB-KW"/>
</dbReference>
<dbReference type="InterPro" id="IPR012798">
    <property type="entry name" value="Cbl_synth_CobG-like"/>
</dbReference>
<evidence type="ECO:0000256" key="4">
    <source>
        <dbReference type="ARBA" id="ARBA00023002"/>
    </source>
</evidence>
<dbReference type="Gene3D" id="3.90.480.10">
    <property type="entry name" value="Sulfite Reductase Hemoprotein,Domain 2"/>
    <property type="match status" value="1"/>
</dbReference>
<name>K2MPU3_9HYPH</name>
<comment type="caution">
    <text evidence="8">The sequence shown here is derived from an EMBL/GenBank/DDBJ whole genome shotgun (WGS) entry which is preliminary data.</text>
</comment>
<organism evidence="8 9">
    <name type="scientific">Nitratireductor pacificus pht-3B</name>
    <dbReference type="NCBI Taxonomy" id="391937"/>
    <lineage>
        <taxon>Bacteria</taxon>
        <taxon>Pseudomonadati</taxon>
        <taxon>Pseudomonadota</taxon>
        <taxon>Alphaproteobacteria</taxon>
        <taxon>Hyphomicrobiales</taxon>
        <taxon>Phyllobacteriaceae</taxon>
        <taxon>Nitratireductor</taxon>
    </lineage>
</organism>
<dbReference type="InterPro" id="IPR005117">
    <property type="entry name" value="NiRdtase/SiRdtase_haem-b_fer"/>
</dbReference>
<dbReference type="PATRIC" id="fig|391937.3.peg.1581"/>
<evidence type="ECO:0000259" key="7">
    <source>
        <dbReference type="Pfam" id="PF03460"/>
    </source>
</evidence>
<dbReference type="InterPro" id="IPR045854">
    <property type="entry name" value="NO2/SO3_Rdtase_4Fe4S_sf"/>
</dbReference>
<evidence type="ECO:0000313" key="8">
    <source>
        <dbReference type="EMBL" id="EKF19357.1"/>
    </source>
</evidence>
<dbReference type="eggNOG" id="COG0155">
    <property type="taxonomic scope" value="Bacteria"/>
</dbReference>
<keyword evidence="2" id="KW-0349">Heme</keyword>
<dbReference type="InterPro" id="IPR036136">
    <property type="entry name" value="Nit/Sulf_reduc_fer-like_dom_sf"/>
</dbReference>
<proteinExistence type="predicted"/>
<accession>K2MPU3</accession>
<keyword evidence="3" id="KW-0479">Metal-binding</keyword>
<dbReference type="InterPro" id="IPR051329">
    <property type="entry name" value="NIR_SIR_4Fe-4S"/>
</dbReference>
<feature type="domain" description="Nitrite/Sulfite reductase ferredoxin-like" evidence="7">
    <location>
        <begin position="14"/>
        <end position="78"/>
    </location>
</feature>
<keyword evidence="1" id="KW-0004">4Fe-4S</keyword>
<dbReference type="EMBL" id="AMRM01000007">
    <property type="protein sequence ID" value="EKF19357.1"/>
    <property type="molecule type" value="Genomic_DNA"/>
</dbReference>
<sequence length="405" mass="41993">MTMRRGACPTLLKPMQTGDGLLVRFAPAPGRLTPSRLKAIGEAAEQHGNGLVEITSRGKLQVRGLTAESAPLLAERICELELGLADGLQVETGPLAGSAADEIANPLPLVDRITRLIAKNGLAEALAPKVSVMVDGGGALHLAEISADIRIEAAPDGQWRIGVGGNGATARWLGQADADHAAATAVAILGLLVDRTGLMRAQHLRDEVLDELAGGLTPASSPPAFDHPTPVGDFPLRGGETAHGFAMSFGQARGADLARFAEAADGAREIRLAPGGGLVVLGLPHGRVTALRATARELDFIVDAEDTRLLIVACAGAPSCAAAFFDAKAVGRDLAGSGLLDGSFRVHLSACVKLCAQPFGRKATLIGRKRDCILSADGAMPDGALETFLTERGEAHRTTPRRKKS</sequence>
<dbReference type="SUPFAM" id="SSF56014">
    <property type="entry name" value="Nitrite and sulphite reductase 4Fe-4S domain-like"/>
    <property type="match status" value="2"/>
</dbReference>
<evidence type="ECO:0000256" key="3">
    <source>
        <dbReference type="ARBA" id="ARBA00022723"/>
    </source>
</evidence>
<evidence type="ECO:0000256" key="5">
    <source>
        <dbReference type="ARBA" id="ARBA00023004"/>
    </source>
</evidence>
<dbReference type="PANTHER" id="PTHR32439:SF9">
    <property type="entry name" value="BLR3264 PROTEIN"/>
    <property type="match status" value="1"/>
</dbReference>
<reference evidence="8 9" key="1">
    <citation type="journal article" date="2012" name="J. Bacteriol.">
        <title>Genome Sequence of Nitratireductor pacificus Type Strain pht-3B.</title>
        <authorList>
            <person name="Lai Q."/>
            <person name="Li G."/>
            <person name="Shao Z."/>
        </authorList>
    </citation>
    <scope>NUCLEOTIDE SEQUENCE [LARGE SCALE GENOMIC DNA]</scope>
    <source>
        <strain evidence="9">pht-3B</strain>
    </source>
</reference>
<gene>
    <name evidence="8" type="ORF">NA2_07694</name>
</gene>
<evidence type="ECO:0000313" key="9">
    <source>
        <dbReference type="Proteomes" id="UP000006786"/>
    </source>
</evidence>
<evidence type="ECO:0000256" key="2">
    <source>
        <dbReference type="ARBA" id="ARBA00022617"/>
    </source>
</evidence>
<protein>
    <submittedName>
        <fullName evidence="8">Precorrin-3B synthase</fullName>
    </submittedName>
</protein>
<evidence type="ECO:0000256" key="6">
    <source>
        <dbReference type="ARBA" id="ARBA00023014"/>
    </source>
</evidence>
<dbReference type="PANTHER" id="PTHR32439">
    <property type="entry name" value="FERREDOXIN--NITRITE REDUCTASE, CHLOROPLASTIC"/>
    <property type="match status" value="1"/>
</dbReference>
<dbReference type="STRING" id="391937.NA2_07694"/>
<evidence type="ECO:0000256" key="1">
    <source>
        <dbReference type="ARBA" id="ARBA00022485"/>
    </source>
</evidence>
<dbReference type="Proteomes" id="UP000006786">
    <property type="component" value="Unassembled WGS sequence"/>
</dbReference>
<keyword evidence="4" id="KW-0560">Oxidoreductase</keyword>
<dbReference type="Gene3D" id="3.30.413.10">
    <property type="entry name" value="Sulfite Reductase Hemoprotein, domain 1"/>
    <property type="match status" value="2"/>
</dbReference>
<dbReference type="RefSeq" id="WP_008596004.1">
    <property type="nucleotide sequence ID" value="NZ_AMRM01000007.1"/>
</dbReference>
<keyword evidence="6" id="KW-0411">Iron-sulfur</keyword>
<dbReference type="AlphaFoldDB" id="K2MPU3"/>
<dbReference type="SUPFAM" id="SSF55124">
    <property type="entry name" value="Nitrite/Sulfite reductase N-terminal domain-like"/>
    <property type="match status" value="1"/>
</dbReference>
<dbReference type="OrthoDB" id="7459360at2"/>
<dbReference type="NCBIfam" id="TIGR02435">
    <property type="entry name" value="CobG"/>
    <property type="match status" value="1"/>
</dbReference>